<dbReference type="RefSeq" id="WP_120048331.1">
    <property type="nucleotide sequence ID" value="NZ_RAHX01000001.1"/>
</dbReference>
<sequence>MKTVRRTLQLALLAGCVLAGSANVTHARSSADEVTSARQDREVTPERARFVRELRREVDGEYDRFYSRRGYWPLWVVDGEVTGAATALIRHLETVQLDGLNPRLFDTEELSEKLYDARTGDAKEQAEAEIALSRAFTRYVQALGQESGEVAYYSDTVRPGARTVSGILRRAALAEDFDTYVAEMGWMHPLYVALRRILAESSPDDYNQIVIVNGPLLRTGDEGVRVRRLRERLSLSEGDVFDEDLRDALAAFQRSRNLTADGTLGPQTVAALNSTARRTDPAAIRRNMARAAELPGPDRRHILVNAASQTLSYYDGGKEIGRMRVIVGSQNTPTPMMAGLLSVATLNPYWNVPVDLVERIIAPAVLRGNSLDAMGYEVLSDWTADAEKLNWRNVDWRGAANGATELRVRELPGSGNAMGSVKYMFPNDQGIYLHDTDNRALFRRDDRFISNGCVRLEDAAALGEWLFGTMPEAEGDAPEQHVTIPDPVPVYITYMTAEPTADGRIAYYDDTYNRDTAPVYVWQ</sequence>
<evidence type="ECO:0000256" key="4">
    <source>
        <dbReference type="ARBA" id="ARBA00022960"/>
    </source>
</evidence>
<dbReference type="OrthoDB" id="9778545at2"/>
<evidence type="ECO:0000256" key="6">
    <source>
        <dbReference type="ARBA" id="ARBA00023316"/>
    </source>
</evidence>
<evidence type="ECO:0000313" key="11">
    <source>
        <dbReference type="Proteomes" id="UP000285232"/>
    </source>
</evidence>
<comment type="pathway">
    <text evidence="1 7">Cell wall biogenesis; peptidoglycan biosynthesis.</text>
</comment>
<dbReference type="AlphaFoldDB" id="A0A419RU98"/>
<keyword evidence="8" id="KW-0732">Signal</keyword>
<comment type="caution">
    <text evidence="10">The sequence shown here is derived from an EMBL/GenBank/DDBJ whole genome shotgun (WGS) entry which is preliminary data.</text>
</comment>
<dbReference type="Proteomes" id="UP000285232">
    <property type="component" value="Unassembled WGS sequence"/>
</dbReference>
<gene>
    <name evidence="10" type="ORF">D6201_08120</name>
</gene>
<dbReference type="UniPathway" id="UPA00219"/>
<keyword evidence="11" id="KW-1185">Reference proteome</keyword>
<name>A0A419RU98_9SPHN</name>
<keyword evidence="6 7" id="KW-0961">Cell wall biogenesis/degradation</keyword>
<feature type="chain" id="PRO_5019050060" evidence="8">
    <location>
        <begin position="28"/>
        <end position="523"/>
    </location>
</feature>
<evidence type="ECO:0000256" key="8">
    <source>
        <dbReference type="SAM" id="SignalP"/>
    </source>
</evidence>
<dbReference type="SUPFAM" id="SSF141523">
    <property type="entry name" value="L,D-transpeptidase catalytic domain-like"/>
    <property type="match status" value="1"/>
</dbReference>
<protein>
    <submittedName>
        <fullName evidence="10">Murein L,D-transpeptidase</fullName>
    </submittedName>
</protein>
<dbReference type="InterPro" id="IPR005490">
    <property type="entry name" value="LD_TPept_cat_dom"/>
</dbReference>
<keyword evidence="3" id="KW-0808">Transferase</keyword>
<feature type="active site" description="Nucleophile" evidence="7">
    <location>
        <position position="453"/>
    </location>
</feature>
<dbReference type="Pfam" id="PF01471">
    <property type="entry name" value="PG_binding_1"/>
    <property type="match status" value="1"/>
</dbReference>
<dbReference type="CDD" id="cd16913">
    <property type="entry name" value="YkuD_like"/>
    <property type="match status" value="1"/>
</dbReference>
<dbReference type="Gene3D" id="2.40.440.10">
    <property type="entry name" value="L,D-transpeptidase catalytic domain-like"/>
    <property type="match status" value="1"/>
</dbReference>
<evidence type="ECO:0000256" key="1">
    <source>
        <dbReference type="ARBA" id="ARBA00004752"/>
    </source>
</evidence>
<feature type="signal peptide" evidence="8">
    <location>
        <begin position="1"/>
        <end position="27"/>
    </location>
</feature>
<dbReference type="SUPFAM" id="SSF47090">
    <property type="entry name" value="PGBD-like"/>
    <property type="match status" value="1"/>
</dbReference>
<accession>A0A419RU98</accession>
<dbReference type="GO" id="GO:0008360">
    <property type="term" value="P:regulation of cell shape"/>
    <property type="evidence" value="ECO:0007669"/>
    <property type="project" value="UniProtKB-UniRule"/>
</dbReference>
<feature type="domain" description="L,D-TPase catalytic" evidence="9">
    <location>
        <begin position="300"/>
        <end position="491"/>
    </location>
</feature>
<organism evidence="10 11">
    <name type="scientific">Aurantiacibacter aquimixticola</name>
    <dbReference type="NCBI Taxonomy" id="1958945"/>
    <lineage>
        <taxon>Bacteria</taxon>
        <taxon>Pseudomonadati</taxon>
        <taxon>Pseudomonadota</taxon>
        <taxon>Alphaproteobacteria</taxon>
        <taxon>Sphingomonadales</taxon>
        <taxon>Erythrobacteraceae</taxon>
        <taxon>Aurantiacibacter</taxon>
    </lineage>
</organism>
<evidence type="ECO:0000256" key="2">
    <source>
        <dbReference type="ARBA" id="ARBA00005992"/>
    </source>
</evidence>
<dbReference type="GO" id="GO:0071555">
    <property type="term" value="P:cell wall organization"/>
    <property type="evidence" value="ECO:0007669"/>
    <property type="project" value="UniProtKB-UniRule"/>
</dbReference>
<dbReference type="Pfam" id="PF03734">
    <property type="entry name" value="YkuD"/>
    <property type="match status" value="1"/>
</dbReference>
<evidence type="ECO:0000256" key="3">
    <source>
        <dbReference type="ARBA" id="ARBA00022679"/>
    </source>
</evidence>
<dbReference type="InterPro" id="IPR052905">
    <property type="entry name" value="LD-transpeptidase_YkuD-like"/>
</dbReference>
<dbReference type="Pfam" id="PF20142">
    <property type="entry name" value="Scaffold"/>
    <property type="match status" value="1"/>
</dbReference>
<dbReference type="InterPro" id="IPR038063">
    <property type="entry name" value="Transpep_catalytic_dom"/>
</dbReference>
<dbReference type="InterPro" id="IPR045380">
    <property type="entry name" value="LD_TPept_scaffold_dom"/>
</dbReference>
<evidence type="ECO:0000256" key="5">
    <source>
        <dbReference type="ARBA" id="ARBA00022984"/>
    </source>
</evidence>
<dbReference type="GO" id="GO:0016740">
    <property type="term" value="F:transferase activity"/>
    <property type="evidence" value="ECO:0007669"/>
    <property type="project" value="UniProtKB-KW"/>
</dbReference>
<dbReference type="PANTHER" id="PTHR41533:SF2">
    <property type="entry name" value="BLR7131 PROTEIN"/>
    <property type="match status" value="1"/>
</dbReference>
<dbReference type="PANTHER" id="PTHR41533">
    <property type="entry name" value="L,D-TRANSPEPTIDASE HI_1667-RELATED"/>
    <property type="match status" value="1"/>
</dbReference>
<dbReference type="EMBL" id="RAHX01000001">
    <property type="protein sequence ID" value="RJY09324.1"/>
    <property type="molecule type" value="Genomic_DNA"/>
</dbReference>
<reference evidence="10 11" key="1">
    <citation type="journal article" date="2017" name="Int. J. Syst. Evol. Microbiol.">
        <title>Erythrobacter aquimixticola sp. nov., isolated from the junction between the ocean and a freshwater spring.</title>
        <authorList>
            <person name="Park S."/>
            <person name="Jung Y.T."/>
            <person name="Choi S.J."/>
            <person name="Yoon J.H."/>
        </authorList>
    </citation>
    <scope>NUCLEOTIDE SEQUENCE [LARGE SCALE GENOMIC DNA]</scope>
    <source>
        <strain evidence="10 11">JSSK-14</strain>
    </source>
</reference>
<proteinExistence type="inferred from homology"/>
<comment type="similarity">
    <text evidence="2">Belongs to the YkuD family.</text>
</comment>
<dbReference type="GO" id="GO:0009252">
    <property type="term" value="P:peptidoglycan biosynthetic process"/>
    <property type="evidence" value="ECO:0007669"/>
    <property type="project" value="UniProtKB-UniPathway"/>
</dbReference>
<dbReference type="Gene3D" id="1.10.101.10">
    <property type="entry name" value="PGBD-like superfamily/PGBD"/>
    <property type="match status" value="1"/>
</dbReference>
<evidence type="ECO:0000256" key="7">
    <source>
        <dbReference type="PROSITE-ProRule" id="PRU01373"/>
    </source>
</evidence>
<feature type="active site" description="Proton donor/acceptor" evidence="7">
    <location>
        <position position="434"/>
    </location>
</feature>
<keyword evidence="5 7" id="KW-0573">Peptidoglycan synthesis</keyword>
<keyword evidence="4 7" id="KW-0133">Cell shape</keyword>
<evidence type="ECO:0000313" key="10">
    <source>
        <dbReference type="EMBL" id="RJY09324.1"/>
    </source>
</evidence>
<dbReference type="PROSITE" id="PS52029">
    <property type="entry name" value="LD_TPASE"/>
    <property type="match status" value="1"/>
</dbReference>
<dbReference type="InterPro" id="IPR036365">
    <property type="entry name" value="PGBD-like_sf"/>
</dbReference>
<dbReference type="GO" id="GO:0004180">
    <property type="term" value="F:carboxypeptidase activity"/>
    <property type="evidence" value="ECO:0007669"/>
    <property type="project" value="UniProtKB-ARBA"/>
</dbReference>
<evidence type="ECO:0000259" key="9">
    <source>
        <dbReference type="PROSITE" id="PS52029"/>
    </source>
</evidence>
<dbReference type="InterPro" id="IPR036366">
    <property type="entry name" value="PGBDSf"/>
</dbReference>
<dbReference type="InterPro" id="IPR002477">
    <property type="entry name" value="Peptidoglycan-bd-like"/>
</dbReference>